<reference evidence="1" key="1">
    <citation type="submission" date="2016-01" db="EMBL/GenBank/DDBJ databases">
        <title>Reference transcriptome for the parasite Schistocephalus solidus: insights into the molecular evolution of parasitism.</title>
        <authorList>
            <person name="Hebert F.O."/>
            <person name="Grambauer S."/>
            <person name="Barber I."/>
            <person name="Landry C.R."/>
            <person name="Aubin-Horth N."/>
        </authorList>
    </citation>
    <scope>NUCLEOTIDE SEQUENCE</scope>
</reference>
<feature type="non-terminal residue" evidence="1">
    <location>
        <position position="191"/>
    </location>
</feature>
<protein>
    <submittedName>
        <fullName evidence="1">Uncharacterized protein</fullName>
    </submittedName>
</protein>
<evidence type="ECO:0000313" key="1">
    <source>
        <dbReference type="EMBL" id="JAP56553.1"/>
    </source>
</evidence>
<sequence length="191" mass="20911">TVSCTIALSSETAAVTLDTLDFNVTYLKMSSKASISFAIWLIYVAFASAKMDISIQTHELKEESEFEFVAFVPTLSDVTAEWTHARGTSENPCVAPQPCVQFYPNRASFRIFGKPDNLNAALILTPKKPNLPAVALAMVQDTVWIPVVPGAELTSIVNFDNDVSISRIFEFDEDIKDIIVWGAITTLSEGA</sequence>
<gene>
    <name evidence="1" type="ORF">TR91981</name>
</gene>
<proteinExistence type="predicted"/>
<organism evidence="1">
    <name type="scientific">Schistocephalus solidus</name>
    <name type="common">Tapeworm</name>
    <dbReference type="NCBI Taxonomy" id="70667"/>
    <lineage>
        <taxon>Eukaryota</taxon>
        <taxon>Metazoa</taxon>
        <taxon>Spiralia</taxon>
        <taxon>Lophotrochozoa</taxon>
        <taxon>Platyhelminthes</taxon>
        <taxon>Cestoda</taxon>
        <taxon>Eucestoda</taxon>
        <taxon>Diphyllobothriidea</taxon>
        <taxon>Diphyllobothriidae</taxon>
        <taxon>Schistocephalus</taxon>
    </lineage>
</organism>
<feature type="non-terminal residue" evidence="1">
    <location>
        <position position="1"/>
    </location>
</feature>
<dbReference type="AlphaFoldDB" id="A0A0X3PXG6"/>
<accession>A0A0X3PXG6</accession>
<dbReference type="EMBL" id="GEEE01006672">
    <property type="protein sequence ID" value="JAP56553.1"/>
    <property type="molecule type" value="Transcribed_RNA"/>
</dbReference>
<name>A0A0X3PXG6_SCHSO</name>